<sequence length="398" mass="43327">MDSKRGLSFARVVSGVDSTASPPPRAEATGVSAGNVAVETNVSRNEIQQTNAVVSSERKEKPEKAQQGFQTHYHGRRNRPSRYVNDRDRIEKKIKDESVTSKPDESESSSPVPAVVLGPAPVPAVNAWFRNSKSKENANENSNEALPLKTEVKDQLSDEKINSGQNTELQKNKKVKQTSEFAEATSTGSKTDKSSNIHDTSEFKPVATAMKDTIGQVDEKAWPSLNAALTEETKAEPASVQQSHKNNSRQGSPNVENVVGHTTLQEPKKEKEVGESSNANNGLKSSRSGKNWKKLDIDVDYTGREGQSRRANINAGKGDQQQYSQRNRRGTNIKQTGKENISISLSTSNPGNGTENTSEKLSSSTLQSNTGPSAPGLHPSPNSGNADHNDEYVEENYW</sequence>
<evidence type="ECO:0000313" key="3">
    <source>
        <dbReference type="WBParaSite" id="SMUV_0000138201-mRNA-1"/>
    </source>
</evidence>
<feature type="compositionally biased region" description="Basic and acidic residues" evidence="1">
    <location>
        <begin position="293"/>
        <end position="308"/>
    </location>
</feature>
<evidence type="ECO:0000313" key="2">
    <source>
        <dbReference type="Proteomes" id="UP000046393"/>
    </source>
</evidence>
<feature type="compositionally biased region" description="Polar residues" evidence="1">
    <location>
        <begin position="275"/>
        <end position="289"/>
    </location>
</feature>
<proteinExistence type="predicted"/>
<keyword evidence="2" id="KW-1185">Reference proteome</keyword>
<feature type="compositionally biased region" description="Polar residues" evidence="1">
    <location>
        <begin position="38"/>
        <end position="54"/>
    </location>
</feature>
<feature type="region of interest" description="Disordered" evidence="1">
    <location>
        <begin position="1"/>
        <end position="118"/>
    </location>
</feature>
<feature type="region of interest" description="Disordered" evidence="1">
    <location>
        <begin position="131"/>
        <end position="398"/>
    </location>
</feature>
<evidence type="ECO:0000256" key="1">
    <source>
        <dbReference type="SAM" id="MobiDB-lite"/>
    </source>
</evidence>
<dbReference type="AlphaFoldDB" id="A0A0N5AB56"/>
<feature type="compositionally biased region" description="Low complexity" evidence="1">
    <location>
        <begin position="108"/>
        <end position="118"/>
    </location>
</feature>
<feature type="compositionally biased region" description="Polar residues" evidence="1">
    <location>
        <begin position="239"/>
        <end position="265"/>
    </location>
</feature>
<feature type="compositionally biased region" description="Basic and acidic residues" evidence="1">
    <location>
        <begin position="190"/>
        <end position="202"/>
    </location>
</feature>
<protein>
    <submittedName>
        <fullName evidence="3">HTH La-type RNA-binding domain-containing protein</fullName>
    </submittedName>
</protein>
<organism evidence="2 3">
    <name type="scientific">Syphacia muris</name>
    <dbReference type="NCBI Taxonomy" id="451379"/>
    <lineage>
        <taxon>Eukaryota</taxon>
        <taxon>Metazoa</taxon>
        <taxon>Ecdysozoa</taxon>
        <taxon>Nematoda</taxon>
        <taxon>Chromadorea</taxon>
        <taxon>Rhabditida</taxon>
        <taxon>Spirurina</taxon>
        <taxon>Oxyuridomorpha</taxon>
        <taxon>Oxyuroidea</taxon>
        <taxon>Oxyuridae</taxon>
        <taxon>Syphacia</taxon>
    </lineage>
</organism>
<name>A0A0N5AB56_9BILA</name>
<feature type="compositionally biased region" description="Basic and acidic residues" evidence="1">
    <location>
        <begin position="150"/>
        <end position="161"/>
    </location>
</feature>
<reference evidence="3" key="1">
    <citation type="submission" date="2017-02" db="UniProtKB">
        <authorList>
            <consortium name="WormBaseParasite"/>
        </authorList>
    </citation>
    <scope>IDENTIFICATION</scope>
</reference>
<feature type="compositionally biased region" description="Basic and acidic residues" evidence="1">
    <location>
        <begin position="84"/>
        <end position="105"/>
    </location>
</feature>
<dbReference type="WBParaSite" id="SMUV_0000138201-mRNA-1">
    <property type="protein sequence ID" value="SMUV_0000138201-mRNA-1"/>
    <property type="gene ID" value="SMUV_0000138201"/>
</dbReference>
<accession>A0A0N5AB56</accession>
<dbReference type="Proteomes" id="UP000046393">
    <property type="component" value="Unplaced"/>
</dbReference>
<feature type="compositionally biased region" description="Polar residues" evidence="1">
    <location>
        <begin position="178"/>
        <end position="189"/>
    </location>
</feature>
<feature type="compositionally biased region" description="Polar residues" evidence="1">
    <location>
        <begin position="332"/>
        <end position="372"/>
    </location>
</feature>
<dbReference type="STRING" id="451379.A0A0N5AB56"/>